<comment type="caution">
    <text evidence="1">The sequence shown here is derived from an EMBL/GenBank/DDBJ whole genome shotgun (WGS) entry which is preliminary data.</text>
</comment>
<dbReference type="InterPro" id="IPR035940">
    <property type="entry name" value="CAP_sf"/>
</dbReference>
<reference evidence="1 2" key="1">
    <citation type="submission" date="2011-08" db="EMBL/GenBank/DDBJ databases">
        <authorList>
            <person name="Liu Z.J."/>
            <person name="Shi F.L."/>
            <person name="Lu J.Q."/>
            <person name="Li M."/>
            <person name="Wang Z.L."/>
        </authorList>
    </citation>
    <scope>NUCLEOTIDE SEQUENCE [LARGE SCALE GENOMIC DNA]</scope>
    <source>
        <strain evidence="1 2">USNM 41457</strain>
    </source>
</reference>
<proteinExistence type="predicted"/>
<gene>
    <name evidence="1" type="ORF">EDEG_01232</name>
</gene>
<evidence type="ECO:0000313" key="1">
    <source>
        <dbReference type="EMBL" id="EJW04549.1"/>
    </source>
</evidence>
<dbReference type="Gene3D" id="3.40.33.10">
    <property type="entry name" value="CAP"/>
    <property type="match status" value="1"/>
</dbReference>
<protein>
    <submittedName>
        <fullName evidence="1">Uncharacterized protein</fullName>
    </submittedName>
</protein>
<keyword evidence="2" id="KW-1185">Reference proteome</keyword>
<organism evidence="1 2">
    <name type="scientific">Edhazardia aedis (strain USNM 41457)</name>
    <name type="common">Microsporidian parasite</name>
    <dbReference type="NCBI Taxonomy" id="1003232"/>
    <lineage>
        <taxon>Eukaryota</taxon>
        <taxon>Fungi</taxon>
        <taxon>Fungi incertae sedis</taxon>
        <taxon>Microsporidia</taxon>
        <taxon>Edhazardia</taxon>
    </lineage>
</organism>
<accession>J9DAP9</accession>
<evidence type="ECO:0000313" key="2">
    <source>
        <dbReference type="Proteomes" id="UP000003163"/>
    </source>
</evidence>
<dbReference type="EMBL" id="AFBI03000017">
    <property type="protein sequence ID" value="EJW04549.1"/>
    <property type="molecule type" value="Genomic_DNA"/>
</dbReference>
<sequence>MLMYFFVAFALGLDEEEELYKMINQYRRQNGLYLFQRSFELDKTAKERLKFVQENNMDLSKMKSAVNDIKTAVKNNGYNDMIKICENLSLMHSFEHESFTNVFTELKSKSTLMDPMLKDYIDVGIAMIVDKYNQRKYWDVIMARKENQKDPDSKLITEDSI</sequence>
<dbReference type="HOGENOM" id="CLU_1643674_0_0_1"/>
<dbReference type="Proteomes" id="UP000003163">
    <property type="component" value="Unassembled WGS sequence"/>
</dbReference>
<name>J9DAP9_EDHAE</name>
<dbReference type="AlphaFoldDB" id="J9DAP9"/>
<dbReference type="VEuPathDB" id="MicrosporidiaDB:EDEG_01232"/>
<dbReference type="InParanoid" id="J9DAP9"/>
<reference evidence="2" key="2">
    <citation type="submission" date="2015-07" db="EMBL/GenBank/DDBJ databases">
        <title>Contrasting host-pathogen interactions and genome evolution in two generalist and specialist microsporidian pathogens of mosquitoes.</title>
        <authorList>
            <consortium name="The Broad Institute Genomics Platform"/>
            <consortium name="The Broad Institute Genome Sequencing Center for Infectious Disease"/>
            <person name="Cuomo C.A."/>
            <person name="Sanscrainte N.D."/>
            <person name="Goldberg J.M."/>
            <person name="Heiman D."/>
            <person name="Young S."/>
            <person name="Zeng Q."/>
            <person name="Becnel J.J."/>
            <person name="Birren B.W."/>
        </authorList>
    </citation>
    <scope>NUCLEOTIDE SEQUENCE [LARGE SCALE GENOMIC DNA]</scope>
    <source>
        <strain evidence="2">USNM 41457</strain>
    </source>
</reference>